<dbReference type="Gene3D" id="2.60.120.200">
    <property type="match status" value="1"/>
</dbReference>
<keyword evidence="4" id="KW-1015">Disulfide bond</keyword>
<name>A0A2P2I982_9CRUS</name>
<evidence type="ECO:0000256" key="1">
    <source>
        <dbReference type="ARBA" id="ARBA00001913"/>
    </source>
</evidence>
<evidence type="ECO:0000259" key="8">
    <source>
        <dbReference type="PROSITE" id="PS51828"/>
    </source>
</evidence>
<dbReference type="PANTHER" id="PTHR19277:SF125">
    <property type="entry name" value="B6"/>
    <property type="match status" value="1"/>
</dbReference>
<dbReference type="GO" id="GO:0046872">
    <property type="term" value="F:metal ion binding"/>
    <property type="evidence" value="ECO:0007669"/>
    <property type="project" value="UniProtKB-KW"/>
</dbReference>
<feature type="chain" id="PRO_5015196532" evidence="7">
    <location>
        <begin position="38"/>
        <end position="274"/>
    </location>
</feature>
<dbReference type="PROSITE" id="PS51828">
    <property type="entry name" value="PTX_2"/>
    <property type="match status" value="1"/>
</dbReference>
<accession>A0A2P2I982</accession>
<dbReference type="SMART" id="SM00159">
    <property type="entry name" value="PTX"/>
    <property type="match status" value="1"/>
</dbReference>
<dbReference type="SUPFAM" id="SSF49899">
    <property type="entry name" value="Concanavalin A-like lectins/glucanases"/>
    <property type="match status" value="1"/>
</dbReference>
<sequence length="274" mass="29639">MKNPTPASTTSCTPAAARSVLWCVFVVMLLGVQAVSAKKIVFPSSGNPTCPGNRLHKITLVQSNYVQYSEFVTPVPALRAVSTCFWMTVQDANRAATPLNYAVDEQDNTDNLTVQYRPSEGSWTLNINGVRVYTARAVPLTPQRWHHLCHSWDGATGQWSVWQDGSLMDSGVNTRSIGTEIPAGGTMVTGQHQNTLANMGMDAGEGLTGSLTLLHVSSTPLGNPQSYPTLRLVQHLATDCTATDRGDVVGWLRTPTRGYGGVLQEVAFQNCGRF</sequence>
<protein>
    <submittedName>
        <fullName evidence="9">Pentraxin-related protein PTX3-like</fullName>
    </submittedName>
</protein>
<reference evidence="9" key="1">
    <citation type="journal article" date="2018" name="Biosci. Biotechnol. Biochem.">
        <title>Polysaccharide hydrolase of the hadal zone amphipods Hirondellea gigas.</title>
        <authorList>
            <person name="Kobayashi H."/>
            <person name="Nagahama T."/>
            <person name="Arai W."/>
            <person name="Sasagawa Y."/>
            <person name="Umeda M."/>
            <person name="Hayashi T."/>
            <person name="Nikaido I."/>
            <person name="Watanabe H."/>
            <person name="Oguri K."/>
            <person name="Kitazato H."/>
            <person name="Fujioka K."/>
            <person name="Kido Y."/>
            <person name="Takami H."/>
        </authorList>
    </citation>
    <scope>NUCLEOTIDE SEQUENCE</scope>
    <source>
        <tissue evidence="9">Whole body</tissue>
    </source>
</reference>
<evidence type="ECO:0000256" key="2">
    <source>
        <dbReference type="ARBA" id="ARBA00022723"/>
    </source>
</evidence>
<dbReference type="InterPro" id="IPR001759">
    <property type="entry name" value="PTX_dom"/>
</dbReference>
<evidence type="ECO:0000256" key="3">
    <source>
        <dbReference type="ARBA" id="ARBA00022837"/>
    </source>
</evidence>
<evidence type="ECO:0000313" key="9">
    <source>
        <dbReference type="EMBL" id="LAB70581.1"/>
    </source>
</evidence>
<dbReference type="AlphaFoldDB" id="A0A2P2I982"/>
<feature type="signal peptide" evidence="7">
    <location>
        <begin position="1"/>
        <end position="37"/>
    </location>
</feature>
<keyword evidence="3" id="KW-0106">Calcium</keyword>
<evidence type="ECO:0000256" key="6">
    <source>
        <dbReference type="PROSITE-ProRule" id="PRU01172"/>
    </source>
</evidence>
<evidence type="ECO:0000256" key="4">
    <source>
        <dbReference type="ARBA" id="ARBA00023157"/>
    </source>
</evidence>
<dbReference type="InterPro" id="IPR013320">
    <property type="entry name" value="ConA-like_dom_sf"/>
</dbReference>
<dbReference type="PANTHER" id="PTHR19277">
    <property type="entry name" value="PENTRAXIN"/>
    <property type="match status" value="1"/>
</dbReference>
<dbReference type="InterPro" id="IPR051360">
    <property type="entry name" value="Neuronal_Pentraxin_Related"/>
</dbReference>
<organism evidence="9">
    <name type="scientific">Hirondellea gigas</name>
    <dbReference type="NCBI Taxonomy" id="1518452"/>
    <lineage>
        <taxon>Eukaryota</taxon>
        <taxon>Metazoa</taxon>
        <taxon>Ecdysozoa</taxon>
        <taxon>Arthropoda</taxon>
        <taxon>Crustacea</taxon>
        <taxon>Multicrustacea</taxon>
        <taxon>Malacostraca</taxon>
        <taxon>Eumalacostraca</taxon>
        <taxon>Peracarida</taxon>
        <taxon>Amphipoda</taxon>
        <taxon>Amphilochidea</taxon>
        <taxon>Lysianassida</taxon>
        <taxon>Lysianassidira</taxon>
        <taxon>Lysianassoidea</taxon>
        <taxon>Lysianassidae</taxon>
        <taxon>Hirondellea</taxon>
    </lineage>
</organism>
<comment type="cofactor">
    <cofactor evidence="1">
        <name>Ca(2+)</name>
        <dbReference type="ChEBI" id="CHEBI:29108"/>
    </cofactor>
</comment>
<dbReference type="PRINTS" id="PR00895">
    <property type="entry name" value="PENTAXIN"/>
</dbReference>
<keyword evidence="7" id="KW-0732">Signal</keyword>
<keyword evidence="2" id="KW-0479">Metal-binding</keyword>
<comment type="caution">
    <text evidence="6">Lacks conserved residue(s) required for the propagation of feature annotation.</text>
</comment>
<dbReference type="Pfam" id="PF00354">
    <property type="entry name" value="Pentaxin"/>
    <property type="match status" value="1"/>
</dbReference>
<evidence type="ECO:0000256" key="5">
    <source>
        <dbReference type="ARBA" id="ARBA00023180"/>
    </source>
</evidence>
<keyword evidence="5" id="KW-0325">Glycoprotein</keyword>
<proteinExistence type="evidence at transcript level"/>
<feature type="domain" description="Pentraxin (PTX)" evidence="8">
    <location>
        <begin position="54"/>
        <end position="271"/>
    </location>
</feature>
<evidence type="ECO:0000256" key="7">
    <source>
        <dbReference type="SAM" id="SignalP"/>
    </source>
</evidence>
<dbReference type="EMBL" id="IACF01004994">
    <property type="protein sequence ID" value="LAB70581.1"/>
    <property type="molecule type" value="mRNA"/>
</dbReference>